<sequence length="228" mass="25748">MYLLSILLFTFVYLLSFNSVIEENRDRYSIQTFAIVMITIFLISMPVTTTFVSLMLEENQREHRDLISFLQINSVWFAGAGGLVAIFLSALTMVRLKQKRIRHKTSNLNLIVVGLFAGVVSFASAYKHLAFFSGDDAGVFLYEAIPAIDDIDCNAPILLVKWEPDSKKPTAWRCPTGVAFNINSPTPFLPWGSYEEGESSKLNEVMTILMKNAVKIEKRRHLDVIITS</sequence>
<reference evidence="6" key="4">
    <citation type="journal article" date="2021" name="Microb. Genom.">
        <title>A genomic epidemiological study shows that prevalence of antimicrobial resistance in Enterobacterales is associated with the livestock host, as well as antimicrobial usage.</title>
        <authorList>
            <person name="AbuOun M."/>
            <person name="Jones H."/>
            <person name="Stubberfield E."/>
            <person name="Gilson D."/>
            <person name="Shaw L.P."/>
            <person name="Hubbard A.T.M."/>
            <person name="Chau K.K."/>
            <person name="Sebra R."/>
            <person name="Peto T.E.A."/>
            <person name="Crook D.W."/>
            <person name="Read D.S."/>
            <person name="Gweon H.S."/>
            <person name="Walker A.S."/>
            <person name="Stoesser N."/>
            <person name="Smith R.P."/>
            <person name="Anjum M.F."/>
            <person name="On Behalf Of The Rehab Consortium."/>
        </authorList>
    </citation>
    <scope>NUCLEOTIDE SEQUENCE</scope>
    <source>
        <strain evidence="7">RHBSTW-00370</strain>
        <strain evidence="6">RHBSTW-00398</strain>
    </source>
</reference>
<evidence type="ECO:0000313" key="8">
    <source>
        <dbReference type="Proteomes" id="UP000215827"/>
    </source>
</evidence>
<evidence type="ECO:0000313" key="10">
    <source>
        <dbReference type="Proteomes" id="UP000512222"/>
    </source>
</evidence>
<keyword evidence="6" id="KW-0614">Plasmid</keyword>
<gene>
    <name evidence="5" type="ORF">B9P89_17995</name>
    <name evidence="7" type="ORF">HV178_26035</name>
    <name evidence="6" type="ORF">HV183_25735</name>
    <name evidence="4" type="ORF">KV121_005406</name>
    <name evidence="3" type="ORF">PQQ21_005078</name>
    <name evidence="2" type="ORF">SGX49_004934</name>
</gene>
<evidence type="ECO:0000313" key="11">
    <source>
        <dbReference type="Proteomes" id="UP000885148"/>
    </source>
</evidence>
<dbReference type="EMBL" id="ABOSXX010000044">
    <property type="protein sequence ID" value="ELV3682431.1"/>
    <property type="molecule type" value="Genomic_DNA"/>
</dbReference>
<dbReference type="EMBL" id="CP056574">
    <property type="protein sequence ID" value="QLV33416.1"/>
    <property type="molecule type" value="Genomic_DNA"/>
</dbReference>
<dbReference type="Proteomes" id="UP001279522">
    <property type="component" value="Unassembled WGS sequence"/>
</dbReference>
<protein>
    <submittedName>
        <fullName evidence="4">Uncharacterized protein</fullName>
    </submittedName>
</protein>
<evidence type="ECO:0000313" key="5">
    <source>
        <dbReference type="EMBL" id="OYR01865.1"/>
    </source>
</evidence>
<evidence type="ECO:0000256" key="1">
    <source>
        <dbReference type="SAM" id="Phobius"/>
    </source>
</evidence>
<geneLocation type="plasmid" evidence="6">
    <name>pRHBSTW-00398_2</name>
</geneLocation>
<dbReference type="EMBL" id="CP055539">
    <property type="protein sequence ID" value="QLO16777.1"/>
    <property type="molecule type" value="Genomic_DNA"/>
</dbReference>
<evidence type="ECO:0000313" key="6">
    <source>
        <dbReference type="EMBL" id="QLO16777.1"/>
    </source>
</evidence>
<feature type="transmembrane region" description="Helical" evidence="1">
    <location>
        <begin position="76"/>
        <end position="96"/>
    </location>
</feature>
<evidence type="ECO:0000313" key="4">
    <source>
        <dbReference type="EMBL" id="HBH7045232.1"/>
    </source>
</evidence>
<dbReference type="EMBL" id="DAESCB010000041">
    <property type="protein sequence ID" value="HBH7045232.1"/>
    <property type="molecule type" value="Genomic_DNA"/>
</dbReference>
<evidence type="ECO:0000313" key="7">
    <source>
        <dbReference type="EMBL" id="QLV33416.1"/>
    </source>
</evidence>
<feature type="transmembrane region" description="Helical" evidence="1">
    <location>
        <begin position="108"/>
        <end position="126"/>
    </location>
</feature>
<proteinExistence type="predicted"/>
<dbReference type="Proteomes" id="UP000510650">
    <property type="component" value="Plasmid pRHBSTW-00398_2"/>
</dbReference>
<geneLocation type="plasmid" evidence="9">
    <name>prhbstw-00398_2</name>
</geneLocation>
<geneLocation type="plasmid" evidence="10">
    <name>prhbstw-00370_2</name>
</geneLocation>
<dbReference type="Proteomes" id="UP000512222">
    <property type="component" value="Plasmid pRHBSTW-00370_2"/>
</dbReference>
<reference evidence="4" key="5">
    <citation type="submission" date="2021-07" db="EMBL/GenBank/DDBJ databases">
        <authorList>
            <consortium name="NCBI Pathogen Detection Project"/>
        </authorList>
    </citation>
    <scope>NUCLEOTIDE SEQUENCE</scope>
    <source>
        <strain evidence="4">91871</strain>
    </source>
</reference>
<evidence type="ECO:0000313" key="2">
    <source>
        <dbReference type="EMBL" id="ELV3682431.1"/>
    </source>
</evidence>
<organism evidence="4 11">
    <name type="scientific">Citrobacter freundii</name>
    <dbReference type="NCBI Taxonomy" id="546"/>
    <lineage>
        <taxon>Bacteria</taxon>
        <taxon>Pseudomonadati</taxon>
        <taxon>Pseudomonadota</taxon>
        <taxon>Gammaproteobacteria</taxon>
        <taxon>Enterobacterales</taxon>
        <taxon>Enterobacteriaceae</taxon>
        <taxon>Citrobacter</taxon>
        <taxon>Citrobacter freundii complex</taxon>
    </lineage>
</organism>
<evidence type="ECO:0000313" key="9">
    <source>
        <dbReference type="Proteomes" id="UP000510650"/>
    </source>
</evidence>
<dbReference type="RefSeq" id="WP_016241554.1">
    <property type="nucleotide sequence ID" value="NZ_AP026941.1"/>
</dbReference>
<keyword evidence="1" id="KW-0472">Membrane</keyword>
<evidence type="ECO:0000313" key="3">
    <source>
        <dbReference type="EMBL" id="EMN4147721.1"/>
    </source>
</evidence>
<dbReference type="EMBL" id="NEFA01000022">
    <property type="protein sequence ID" value="OYR01865.1"/>
    <property type="molecule type" value="Genomic_DNA"/>
</dbReference>
<reference evidence="5 8" key="1">
    <citation type="submission" date="2017-04" db="EMBL/GenBank/DDBJ databases">
        <title>Emergence of KPC-2-producing Citrobacter isolates from sediments of a Chinese river.</title>
        <authorList>
            <person name="Zheng B."/>
        </authorList>
    </citation>
    <scope>NUCLEOTIDE SEQUENCE [LARGE SCALE GENOMIC DNA]</scope>
    <source>
        <strain evidence="5 8">C191</strain>
    </source>
</reference>
<dbReference type="Proteomes" id="UP000885148">
    <property type="component" value="Unassembled WGS sequence"/>
</dbReference>
<feature type="transmembrane region" description="Helical" evidence="1">
    <location>
        <begin position="6"/>
        <end position="21"/>
    </location>
</feature>
<accession>A0A1C0P2C6</accession>
<reference evidence="9 10" key="3">
    <citation type="submission" date="2020-06" db="EMBL/GenBank/DDBJ databases">
        <title>REHAB project genomes.</title>
        <authorList>
            <person name="Shaw L.P."/>
        </authorList>
    </citation>
    <scope>NUCLEOTIDE SEQUENCE [LARGE SCALE GENOMIC DNA]</scope>
    <source>
        <strain evidence="10">RHBSTW-00370</strain>
        <strain evidence="9">RHBSTW-00398</strain>
        <plasmid evidence="10">prhbstw-00370_2</plasmid>
        <plasmid evidence="9">prhbstw-00398_2</plasmid>
    </source>
</reference>
<keyword evidence="1" id="KW-1133">Transmembrane helix</keyword>
<reference evidence="3" key="6">
    <citation type="submission" date="2024-02" db="EMBL/GenBank/DDBJ databases">
        <authorList>
            <consortium name="Clinical and Environmental Microbiology Branch: Whole genome sequencing antimicrobial resistance pathogens in the healthcare setting"/>
        </authorList>
    </citation>
    <scope>NUCLEOTIDE SEQUENCE</scope>
    <source>
        <strain evidence="3">2023GN-00102</strain>
        <strain evidence="2">2023GN-00287</strain>
    </source>
</reference>
<name>A0A1C0P2C6_CITFR</name>
<dbReference type="EMBL" id="ABKLER030000038">
    <property type="protein sequence ID" value="EMN4147721.1"/>
    <property type="molecule type" value="Genomic_DNA"/>
</dbReference>
<dbReference type="Proteomes" id="UP000215827">
    <property type="component" value="Unassembled WGS sequence"/>
</dbReference>
<reference evidence="4" key="2">
    <citation type="journal article" date="2018" name="Genome Biol.">
        <title>SKESA: strategic k-mer extension for scrupulous assemblies.</title>
        <authorList>
            <person name="Souvorov A."/>
            <person name="Agarwala R."/>
            <person name="Lipman D.J."/>
        </authorList>
    </citation>
    <scope>NUCLEOTIDE SEQUENCE</scope>
    <source>
        <strain evidence="4">91871</strain>
    </source>
</reference>
<feature type="transmembrane region" description="Helical" evidence="1">
    <location>
        <begin position="33"/>
        <end position="56"/>
    </location>
</feature>
<dbReference type="AlphaFoldDB" id="A0A1C0P2C6"/>
<geneLocation type="plasmid" evidence="7">
    <name>pRHBSTW-00370_2</name>
</geneLocation>
<keyword evidence="1" id="KW-0812">Transmembrane</keyword>